<reference evidence="1 2" key="1">
    <citation type="journal article" date="2023" name="Science">
        <title>Complex scaffold remodeling in plant triterpene biosynthesis.</title>
        <authorList>
            <person name="De La Pena R."/>
            <person name="Hodgson H."/>
            <person name="Liu J.C."/>
            <person name="Stephenson M.J."/>
            <person name="Martin A.C."/>
            <person name="Owen C."/>
            <person name="Harkess A."/>
            <person name="Leebens-Mack J."/>
            <person name="Jimenez L.E."/>
            <person name="Osbourn A."/>
            <person name="Sattely E.S."/>
        </authorList>
    </citation>
    <scope>NUCLEOTIDE SEQUENCE [LARGE SCALE GENOMIC DNA]</scope>
    <source>
        <strain evidence="2">cv. JPN11</strain>
        <tissue evidence="1">Leaf</tissue>
    </source>
</reference>
<evidence type="ECO:0000313" key="2">
    <source>
        <dbReference type="Proteomes" id="UP001164539"/>
    </source>
</evidence>
<dbReference type="EMBL" id="CM051404">
    <property type="protein sequence ID" value="KAJ4705963.1"/>
    <property type="molecule type" value="Genomic_DNA"/>
</dbReference>
<dbReference type="Proteomes" id="UP001164539">
    <property type="component" value="Chromosome 11"/>
</dbReference>
<proteinExistence type="predicted"/>
<name>A0ACC1X4B7_MELAZ</name>
<sequence length="150" mass="16506">MDPNSFDDKCESRLYIGNLDLKITEAALIKMFSPYGKIVSEDFLWHTRGPKRGEPRGFAFIQYSTKEEAKLAKEKMHGRLACGRPLVVRLASEKCTEEAAQNSAKAVHEAGKTSIAGGSSGQMNRSAKIAAIKNKLKALEEECSSAKKQK</sequence>
<comment type="caution">
    <text evidence="1">The sequence shown here is derived from an EMBL/GenBank/DDBJ whole genome shotgun (WGS) entry which is preliminary data.</text>
</comment>
<evidence type="ECO:0000313" key="1">
    <source>
        <dbReference type="EMBL" id="KAJ4705963.1"/>
    </source>
</evidence>
<gene>
    <name evidence="1" type="ORF">OWV82_019681</name>
</gene>
<accession>A0ACC1X4B7</accession>
<organism evidence="1 2">
    <name type="scientific">Melia azedarach</name>
    <name type="common">Chinaberry tree</name>
    <dbReference type="NCBI Taxonomy" id="155640"/>
    <lineage>
        <taxon>Eukaryota</taxon>
        <taxon>Viridiplantae</taxon>
        <taxon>Streptophyta</taxon>
        <taxon>Embryophyta</taxon>
        <taxon>Tracheophyta</taxon>
        <taxon>Spermatophyta</taxon>
        <taxon>Magnoliopsida</taxon>
        <taxon>eudicotyledons</taxon>
        <taxon>Gunneridae</taxon>
        <taxon>Pentapetalae</taxon>
        <taxon>rosids</taxon>
        <taxon>malvids</taxon>
        <taxon>Sapindales</taxon>
        <taxon>Meliaceae</taxon>
        <taxon>Melia</taxon>
    </lineage>
</organism>
<protein>
    <submittedName>
        <fullName evidence="1">RNA-binding protein-like RNA recognition motif protein</fullName>
    </submittedName>
</protein>
<keyword evidence="2" id="KW-1185">Reference proteome</keyword>